<reference evidence="3 4" key="1">
    <citation type="journal article" date="2020" name="ISME J.">
        <title>Uncovering the hidden diversity of litter-decomposition mechanisms in mushroom-forming fungi.</title>
        <authorList>
            <person name="Floudas D."/>
            <person name="Bentzer J."/>
            <person name="Ahren D."/>
            <person name="Johansson T."/>
            <person name="Persson P."/>
            <person name="Tunlid A."/>
        </authorList>
    </citation>
    <scope>NUCLEOTIDE SEQUENCE [LARGE SCALE GENOMIC DNA]</scope>
    <source>
        <strain evidence="3 4">CBS 291.85</strain>
    </source>
</reference>
<dbReference type="Pfam" id="PF00578">
    <property type="entry name" value="AhpC-TSA"/>
    <property type="match status" value="1"/>
</dbReference>
<comment type="caution">
    <text evidence="3">The sequence shown here is derived from an EMBL/GenBank/DDBJ whole genome shotgun (WGS) entry which is preliminary data.</text>
</comment>
<dbReference type="SUPFAM" id="SSF52833">
    <property type="entry name" value="Thioredoxin-like"/>
    <property type="match status" value="1"/>
</dbReference>
<feature type="region of interest" description="Disordered" evidence="1">
    <location>
        <begin position="29"/>
        <end position="142"/>
    </location>
</feature>
<dbReference type="SUPFAM" id="SSF51395">
    <property type="entry name" value="FMN-linked oxidoreductases"/>
    <property type="match status" value="1"/>
</dbReference>
<keyword evidence="4" id="KW-1185">Reference proteome</keyword>
<dbReference type="Pfam" id="PF00724">
    <property type="entry name" value="Oxidored_FMN"/>
    <property type="match status" value="1"/>
</dbReference>
<dbReference type="InterPro" id="IPR036249">
    <property type="entry name" value="Thioredoxin-like_sf"/>
</dbReference>
<dbReference type="InterPro" id="IPR001155">
    <property type="entry name" value="OxRdtase_FMN_N"/>
</dbReference>
<dbReference type="Gene3D" id="3.40.30.10">
    <property type="entry name" value="Glutaredoxin"/>
    <property type="match status" value="1"/>
</dbReference>
<dbReference type="OrthoDB" id="338622at2759"/>
<sequence length="910" mass="98588">MSDPAVVAAVEAAAAAVDANAADAIVDTNGSGITEANGESAAAADATNGNAKDGAAAKKGRGKKDKAAVAAAEPSRRSTRISTQPTKPKEEEPAPRKRSASGAKKNGKRGADEVEGEGEDGSNKKAKSEEDGLKIGDSLPSVSLKNEKGEDVHVATLAAEKGVVFFLIPKADTPGCTTQACGYRDIYAEFTSVDYDVYCVSADSSEAQAKWQTKVGFHPRFLLAGSLRSPLLPSTFTSRVLSCRCHPRSRPRQLEKTLPYSLLSDPSRQLIGALGAADKSNKTKRSHFVFEKGGKLIDKKVPVKAADSANVSYFCAFPRLNCGRCHRHRRYRPLYHHTLLTTHHTPPSLPILPFFVVHRRTLSHKHTCSPKIALDFIKTHTGTSGAADVDVVMTDANASSTSDADADAAVPPEVAPGVPPVEAAAPLENAPVGGGVGAYPSESLEVVGPHPPWPRAMKVFELCCGDVLGVGTGTAGIGYRRIYVGSVSEGFSTIEPASGVCSLKMLVEEPLNNLFFNQSASRWLIRTMSTSKLFQPLKVGDSTLKHRVALAPLTRFRANEKHIPLPIVKEMYAQRASTPGTLLITEATFIDARAGGYPHAPGIWSDEQIAAWKEVTSAVHAKGSFIYLQLWALGRTAYSAVLKAENPSYDLVSASDIPLSEHSKDEPRPRPLTVPEIKEYVELYAKAASNAVHKAGFDGVEIHNANGYLLDQFTQDVTNHRTDEYGGSVETRARFTLEVVDAVVKAVGPRKTGIRFSPWNTFQDMGMDSVSKTKAQFSYIVSKIKEVHPTFSYVHVVEPRSKALDVLDHNPEGEDNDFIREIWTSPEDDQNGRRLISAGGYTRELSIEDADKKGDIIAFGRVFIANPDLPYRLEHDIPLNNYDRTTFYLQNSVDPKGYTDYPFAEGNPHA</sequence>
<dbReference type="InterPro" id="IPR000866">
    <property type="entry name" value="AhpC/TSA"/>
</dbReference>
<evidence type="ECO:0000313" key="4">
    <source>
        <dbReference type="Proteomes" id="UP000559256"/>
    </source>
</evidence>
<proteinExistence type="predicted"/>
<dbReference type="Proteomes" id="UP000559256">
    <property type="component" value="Unassembled WGS sequence"/>
</dbReference>
<dbReference type="InterPro" id="IPR045247">
    <property type="entry name" value="Oye-like"/>
</dbReference>
<evidence type="ECO:0000259" key="2">
    <source>
        <dbReference type="PROSITE" id="PS51352"/>
    </source>
</evidence>
<evidence type="ECO:0000256" key="1">
    <source>
        <dbReference type="SAM" id="MobiDB-lite"/>
    </source>
</evidence>
<dbReference type="AlphaFoldDB" id="A0A8H5FMX7"/>
<feature type="domain" description="Thioredoxin" evidence="2">
    <location>
        <begin position="133"/>
        <end position="311"/>
    </location>
</feature>
<gene>
    <name evidence="3" type="ORF">D9758_016001</name>
</gene>
<evidence type="ECO:0000313" key="3">
    <source>
        <dbReference type="EMBL" id="KAF5343105.1"/>
    </source>
</evidence>
<dbReference type="CDD" id="cd03017">
    <property type="entry name" value="PRX_BCP"/>
    <property type="match status" value="1"/>
</dbReference>
<feature type="compositionally biased region" description="Low complexity" evidence="1">
    <location>
        <begin position="36"/>
        <end position="54"/>
    </location>
</feature>
<name>A0A8H5FMX7_9AGAR</name>
<dbReference type="PROSITE" id="PS51352">
    <property type="entry name" value="THIOREDOXIN_2"/>
    <property type="match status" value="1"/>
</dbReference>
<feature type="compositionally biased region" description="Basic and acidic residues" evidence="1">
    <location>
        <begin position="121"/>
        <end position="134"/>
    </location>
</feature>
<dbReference type="InterPro" id="IPR013766">
    <property type="entry name" value="Thioredoxin_domain"/>
</dbReference>
<dbReference type="GO" id="GO:0003959">
    <property type="term" value="F:NADPH dehydrogenase activity"/>
    <property type="evidence" value="ECO:0007669"/>
    <property type="project" value="TreeGrafter"/>
</dbReference>
<dbReference type="FunFam" id="3.20.20.70:FF:000138">
    <property type="entry name" value="NADPH dehydrogenase 1"/>
    <property type="match status" value="1"/>
</dbReference>
<dbReference type="Gene3D" id="3.20.20.70">
    <property type="entry name" value="Aldolase class I"/>
    <property type="match status" value="1"/>
</dbReference>
<dbReference type="InterPro" id="IPR013785">
    <property type="entry name" value="Aldolase_TIM"/>
</dbReference>
<dbReference type="EMBL" id="JAACJM010000149">
    <property type="protein sequence ID" value="KAF5343105.1"/>
    <property type="molecule type" value="Genomic_DNA"/>
</dbReference>
<dbReference type="GO" id="GO:0010181">
    <property type="term" value="F:FMN binding"/>
    <property type="evidence" value="ECO:0007669"/>
    <property type="project" value="InterPro"/>
</dbReference>
<dbReference type="GO" id="GO:0016209">
    <property type="term" value="F:antioxidant activity"/>
    <property type="evidence" value="ECO:0007669"/>
    <property type="project" value="InterPro"/>
</dbReference>
<organism evidence="3 4">
    <name type="scientific">Tetrapyrgos nigripes</name>
    <dbReference type="NCBI Taxonomy" id="182062"/>
    <lineage>
        <taxon>Eukaryota</taxon>
        <taxon>Fungi</taxon>
        <taxon>Dikarya</taxon>
        <taxon>Basidiomycota</taxon>
        <taxon>Agaricomycotina</taxon>
        <taxon>Agaricomycetes</taxon>
        <taxon>Agaricomycetidae</taxon>
        <taxon>Agaricales</taxon>
        <taxon>Marasmiineae</taxon>
        <taxon>Marasmiaceae</taxon>
        <taxon>Tetrapyrgos</taxon>
    </lineage>
</organism>
<dbReference type="CDD" id="cd02933">
    <property type="entry name" value="OYE_like_FMN"/>
    <property type="match status" value="1"/>
</dbReference>
<accession>A0A8H5FMX7</accession>
<protein>
    <recommendedName>
        <fullName evidence="2">Thioredoxin domain-containing protein</fullName>
    </recommendedName>
</protein>
<dbReference type="PANTHER" id="PTHR22893:SF91">
    <property type="entry name" value="NADPH DEHYDROGENASE 2-RELATED"/>
    <property type="match status" value="1"/>
</dbReference>
<dbReference type="PANTHER" id="PTHR22893">
    <property type="entry name" value="NADH OXIDOREDUCTASE-RELATED"/>
    <property type="match status" value="1"/>
</dbReference>